<evidence type="ECO:0000256" key="1">
    <source>
        <dbReference type="ARBA" id="ARBA00022670"/>
    </source>
</evidence>
<dbReference type="GO" id="GO:0006508">
    <property type="term" value="P:proteolysis"/>
    <property type="evidence" value="ECO:0007669"/>
    <property type="project" value="UniProtKB-KW"/>
</dbReference>
<keyword evidence="3" id="KW-0720">Serine protease</keyword>
<reference evidence="8 9" key="1">
    <citation type="submission" date="2023-11" db="EMBL/GenBank/DDBJ databases">
        <authorList>
            <person name="Hedman E."/>
            <person name="Englund M."/>
            <person name="Stromberg M."/>
            <person name="Nyberg Akerstrom W."/>
            <person name="Nylinder S."/>
            <person name="Jareborg N."/>
            <person name="Kallberg Y."/>
            <person name="Kronander E."/>
        </authorList>
    </citation>
    <scope>NUCLEOTIDE SEQUENCE [LARGE SCALE GENOMIC DNA]</scope>
</reference>
<evidence type="ECO:0000256" key="5">
    <source>
        <dbReference type="SAM" id="MobiDB-lite"/>
    </source>
</evidence>
<dbReference type="PANTHER" id="PTHR24276">
    <property type="entry name" value="POLYSERASE-RELATED"/>
    <property type="match status" value="1"/>
</dbReference>
<evidence type="ECO:0000313" key="9">
    <source>
        <dbReference type="Proteomes" id="UP001314205"/>
    </source>
</evidence>
<dbReference type="Gene3D" id="2.40.10.10">
    <property type="entry name" value="Trypsin-like serine proteases"/>
    <property type="match status" value="1"/>
</dbReference>
<dbReference type="PROSITE" id="PS50240">
    <property type="entry name" value="TRYPSIN_DOM"/>
    <property type="match status" value="1"/>
</dbReference>
<dbReference type="Pfam" id="PF00089">
    <property type="entry name" value="Trypsin"/>
    <property type="match status" value="1"/>
</dbReference>
<keyword evidence="6" id="KW-0732">Signal</keyword>
<feature type="chain" id="PRO_5043404576" description="Peptidase S1 domain-containing protein" evidence="6">
    <location>
        <begin position="21"/>
        <end position="436"/>
    </location>
</feature>
<keyword evidence="9" id="KW-1185">Reference proteome</keyword>
<proteinExistence type="predicted"/>
<keyword evidence="1" id="KW-0645">Protease</keyword>
<name>A0AAV1K9M9_9NEOP</name>
<dbReference type="InterPro" id="IPR043504">
    <property type="entry name" value="Peptidase_S1_PA_chymotrypsin"/>
</dbReference>
<accession>A0AAV1K9M9</accession>
<dbReference type="InterPro" id="IPR050430">
    <property type="entry name" value="Peptidase_S1"/>
</dbReference>
<evidence type="ECO:0000256" key="3">
    <source>
        <dbReference type="ARBA" id="ARBA00022825"/>
    </source>
</evidence>
<dbReference type="SUPFAM" id="SSF50494">
    <property type="entry name" value="Trypsin-like serine proteases"/>
    <property type="match status" value="1"/>
</dbReference>
<dbReference type="SMART" id="SM00020">
    <property type="entry name" value="Tryp_SPc"/>
    <property type="match status" value="1"/>
</dbReference>
<feature type="signal peptide" evidence="6">
    <location>
        <begin position="1"/>
        <end position="20"/>
    </location>
</feature>
<feature type="domain" description="Peptidase S1" evidence="7">
    <location>
        <begin position="15"/>
        <end position="375"/>
    </location>
</feature>
<feature type="region of interest" description="Disordered" evidence="5">
    <location>
        <begin position="310"/>
        <end position="333"/>
    </location>
</feature>
<dbReference type="AlphaFoldDB" id="A0AAV1K9M9"/>
<dbReference type="InterPro" id="IPR001254">
    <property type="entry name" value="Trypsin_dom"/>
</dbReference>
<evidence type="ECO:0000259" key="7">
    <source>
        <dbReference type="PROSITE" id="PS50240"/>
    </source>
</evidence>
<sequence>MKIYLLFALCSFICLTGAVADPDNEVKRGVFPFMAFVYYQDSSVVDELGMRFSRAAVLIRPNWLLTASLERNDAPMAFPQKTLLARLGAVNIDSNFNFNEDEEEQEREVIQVVQPHNFSAQQWWFYDVTLLKTLLPFNITSVVAPTTPRFMEDIKVKTCKILIYARRFDNATEDKILMQISTELLFPTTDCGLHFQSNTMICGADSDDNKNFIYESEYCQGNSGGPLLCEGGVTGLQTYIKENCKQPHLFQLLSAWEKFITCGVEEKCQEEQCNTTCATINKDTPINEIVLPTINETKVILVSESVIEDTSTSTATSSTQATDKVSDGTAKTPPTLTTVIEEQTTTEKITTVTDNSIASKIDEEETTTWISIKIKEKPKDVDQTEDAENIERKPTVEAQQQMIITKAESFANEVHSSQMLVLCLLVILNTISQWIV</sequence>
<dbReference type="Proteomes" id="UP001314205">
    <property type="component" value="Unassembled WGS sequence"/>
</dbReference>
<gene>
    <name evidence="8" type="ORF">PARMNEM_LOCUS585</name>
</gene>
<evidence type="ECO:0000256" key="2">
    <source>
        <dbReference type="ARBA" id="ARBA00022801"/>
    </source>
</evidence>
<dbReference type="EMBL" id="CAVLGL010000001">
    <property type="protein sequence ID" value="CAK1578514.1"/>
    <property type="molecule type" value="Genomic_DNA"/>
</dbReference>
<keyword evidence="4" id="KW-1015">Disulfide bond</keyword>
<evidence type="ECO:0000256" key="6">
    <source>
        <dbReference type="SAM" id="SignalP"/>
    </source>
</evidence>
<evidence type="ECO:0000313" key="8">
    <source>
        <dbReference type="EMBL" id="CAK1578514.1"/>
    </source>
</evidence>
<keyword evidence="2" id="KW-0378">Hydrolase</keyword>
<protein>
    <recommendedName>
        <fullName evidence="7">Peptidase S1 domain-containing protein</fullName>
    </recommendedName>
</protein>
<dbReference type="InterPro" id="IPR009003">
    <property type="entry name" value="Peptidase_S1_PA"/>
</dbReference>
<dbReference type="GO" id="GO:0004252">
    <property type="term" value="F:serine-type endopeptidase activity"/>
    <property type="evidence" value="ECO:0007669"/>
    <property type="project" value="InterPro"/>
</dbReference>
<organism evidence="8 9">
    <name type="scientific">Parnassius mnemosyne</name>
    <name type="common">clouded apollo</name>
    <dbReference type="NCBI Taxonomy" id="213953"/>
    <lineage>
        <taxon>Eukaryota</taxon>
        <taxon>Metazoa</taxon>
        <taxon>Ecdysozoa</taxon>
        <taxon>Arthropoda</taxon>
        <taxon>Hexapoda</taxon>
        <taxon>Insecta</taxon>
        <taxon>Pterygota</taxon>
        <taxon>Neoptera</taxon>
        <taxon>Endopterygota</taxon>
        <taxon>Lepidoptera</taxon>
        <taxon>Glossata</taxon>
        <taxon>Ditrysia</taxon>
        <taxon>Papilionoidea</taxon>
        <taxon>Papilionidae</taxon>
        <taxon>Parnassiinae</taxon>
        <taxon>Parnassini</taxon>
        <taxon>Parnassius</taxon>
        <taxon>Driopa</taxon>
    </lineage>
</organism>
<dbReference type="PANTHER" id="PTHR24276:SF98">
    <property type="entry name" value="FI18310P1-RELATED"/>
    <property type="match status" value="1"/>
</dbReference>
<feature type="compositionally biased region" description="Low complexity" evidence="5">
    <location>
        <begin position="310"/>
        <end position="322"/>
    </location>
</feature>
<evidence type="ECO:0000256" key="4">
    <source>
        <dbReference type="ARBA" id="ARBA00023157"/>
    </source>
</evidence>
<comment type="caution">
    <text evidence="8">The sequence shown here is derived from an EMBL/GenBank/DDBJ whole genome shotgun (WGS) entry which is preliminary data.</text>
</comment>